<dbReference type="EMBL" id="KZ107841">
    <property type="protein sequence ID" value="OSS51105.1"/>
    <property type="molecule type" value="Genomic_DNA"/>
</dbReference>
<dbReference type="InterPro" id="IPR014480">
    <property type="entry name" value="Mannan-1_6-alpha_mannosidase"/>
</dbReference>
<dbReference type="PIRSF" id="PIRSF016302">
    <property type="entry name" value="Man_a_manosd"/>
    <property type="match status" value="1"/>
</dbReference>
<keyword evidence="6" id="KW-0325">Glycoprotein</keyword>
<dbReference type="Proteomes" id="UP000193240">
    <property type="component" value="Unassembled WGS sequence"/>
</dbReference>
<evidence type="ECO:0000256" key="10">
    <source>
        <dbReference type="SAM" id="SignalP"/>
    </source>
</evidence>
<dbReference type="Pfam" id="PF03663">
    <property type="entry name" value="Glyco_hydro_76"/>
    <property type="match status" value="1"/>
</dbReference>
<evidence type="ECO:0000256" key="9">
    <source>
        <dbReference type="SAM" id="MobiDB-lite"/>
    </source>
</evidence>
<evidence type="ECO:0000256" key="4">
    <source>
        <dbReference type="ARBA" id="ARBA00022729"/>
    </source>
</evidence>
<dbReference type="SUPFAM" id="SSF48208">
    <property type="entry name" value="Six-hairpin glycosidases"/>
    <property type="match status" value="1"/>
</dbReference>
<dbReference type="InterPro" id="IPR008928">
    <property type="entry name" value="6-hairpin_glycosidase_sf"/>
</dbReference>
<evidence type="ECO:0000313" key="11">
    <source>
        <dbReference type="EMBL" id="OSS51105.1"/>
    </source>
</evidence>
<accession>A0A1Y2M4Q7</accession>
<feature type="region of interest" description="Disordered" evidence="9">
    <location>
        <begin position="401"/>
        <end position="429"/>
    </location>
</feature>
<organism evidence="11 12">
    <name type="scientific">Epicoccum nigrum</name>
    <name type="common">Soil fungus</name>
    <name type="synonym">Epicoccum purpurascens</name>
    <dbReference type="NCBI Taxonomy" id="105696"/>
    <lineage>
        <taxon>Eukaryota</taxon>
        <taxon>Fungi</taxon>
        <taxon>Dikarya</taxon>
        <taxon>Ascomycota</taxon>
        <taxon>Pezizomycotina</taxon>
        <taxon>Dothideomycetes</taxon>
        <taxon>Pleosporomycetidae</taxon>
        <taxon>Pleosporales</taxon>
        <taxon>Pleosporineae</taxon>
        <taxon>Didymellaceae</taxon>
        <taxon>Epicoccum</taxon>
    </lineage>
</organism>
<gene>
    <name evidence="11" type="ORF">B5807_04575</name>
</gene>
<dbReference type="InterPro" id="IPR005198">
    <property type="entry name" value="Glyco_hydro_76"/>
</dbReference>
<name>A0A1Y2M4Q7_EPING</name>
<dbReference type="InParanoid" id="A0A1Y2M4Q7"/>
<dbReference type="PANTHER" id="PTHR12145">
    <property type="entry name" value="MANNAN ENDO-1,6-ALPHA-MANNOSIDASE DCW1"/>
    <property type="match status" value="1"/>
</dbReference>
<dbReference type="GO" id="GO:0009272">
    <property type="term" value="P:fungal-type cell wall biogenesis"/>
    <property type="evidence" value="ECO:0007669"/>
    <property type="project" value="TreeGrafter"/>
</dbReference>
<evidence type="ECO:0000256" key="5">
    <source>
        <dbReference type="ARBA" id="ARBA00022801"/>
    </source>
</evidence>
<dbReference type="EC" id="3.2.1.101" evidence="3 8"/>
<evidence type="ECO:0000256" key="1">
    <source>
        <dbReference type="ARBA" id="ARBA00001452"/>
    </source>
</evidence>
<feature type="signal peptide" evidence="10">
    <location>
        <begin position="1"/>
        <end position="21"/>
    </location>
</feature>
<evidence type="ECO:0000256" key="6">
    <source>
        <dbReference type="ARBA" id="ARBA00023180"/>
    </source>
</evidence>
<evidence type="ECO:0000256" key="2">
    <source>
        <dbReference type="ARBA" id="ARBA00009699"/>
    </source>
</evidence>
<dbReference type="PANTHER" id="PTHR12145:SF36">
    <property type="entry name" value="MANNAN ENDO-1,6-ALPHA-MANNOSIDASE DCW1"/>
    <property type="match status" value="1"/>
</dbReference>
<keyword evidence="4 10" id="KW-0732">Signal</keyword>
<sequence>MFTRTGVLSLAFTLITGSAAAIDLDTTSQDSIKLAAKTFASSVVAFYDETLKEDLIPGLFSDDYYWWESGLAFNTLIEYYGLTNDSQFNARISQALQHQLGDLDAFMPPNQTRTLGNDDQSFWGLASLSAHEAQLSAPATGSWLEFAKNVFDTQAMRWDDKSCNGGLKWQIFSFNDGFNYKNSASNGQFFLLAARLADLTGNATYAEWANKVYSWTTDVGLVTDDHHVYDGTDDTNDCSEVNRLQWTSNHAEFTEGAALMYKVSNAAQNWTDVLTGFVNSSSVFQGEDGALVEVACEKTGNCDKDQRAFKGIATRSYARAAVAAPLVADSINAMISASAKGAVKNCNVDNDDVECRLTWSNSSNDEWGQWSVESGSLGEVLNALSAVQALLWPTAGFTNGTTNGTSGSANHNASTTGNPSGPSDAPENTGAGSTFAASITFVLALAFATALSC</sequence>
<dbReference type="OMA" id="WSQSMGN"/>
<keyword evidence="5 8" id="KW-0378">Hydrolase</keyword>
<dbReference type="AlphaFoldDB" id="A0A1Y2M4Q7"/>
<feature type="chain" id="PRO_5012417991" description="Mannan endo-1,6-alpha-mannosidase" evidence="10">
    <location>
        <begin position="22"/>
        <end position="453"/>
    </location>
</feature>
<comment type="similarity">
    <text evidence="2 8">Belongs to the glycosyl hydrolase 76 family.</text>
</comment>
<comment type="catalytic activity">
    <reaction evidence="1 8">
        <text>Random hydrolysis of (1-&gt;6)-alpha-D-mannosidic linkages in unbranched (1-&gt;6)-mannans.</text>
        <dbReference type="EC" id="3.2.1.101"/>
    </reaction>
</comment>
<dbReference type="Gene3D" id="1.50.10.20">
    <property type="match status" value="1"/>
</dbReference>
<dbReference type="GO" id="GO:0016052">
    <property type="term" value="P:carbohydrate catabolic process"/>
    <property type="evidence" value="ECO:0007669"/>
    <property type="project" value="InterPro"/>
</dbReference>
<proteinExistence type="inferred from homology"/>
<reference evidence="11 12" key="1">
    <citation type="journal article" date="2017" name="Genome Announc.">
        <title>Genome sequence of the saprophytic ascomycete Epicoccum nigrum ICMP 19927 strain isolated from New Zealand.</title>
        <authorList>
            <person name="Fokin M."/>
            <person name="Fleetwood D."/>
            <person name="Weir B.S."/>
            <person name="Villas-Boas S.G."/>
        </authorList>
    </citation>
    <scope>NUCLEOTIDE SEQUENCE [LARGE SCALE GENOMIC DNA]</scope>
    <source>
        <strain evidence="11 12">ICMP 19927</strain>
    </source>
</reference>
<protein>
    <recommendedName>
        <fullName evidence="3 8">Mannan endo-1,6-alpha-mannosidase</fullName>
        <ecNumber evidence="3 8">3.2.1.101</ecNumber>
    </recommendedName>
</protein>
<keyword evidence="12" id="KW-1185">Reference proteome</keyword>
<evidence type="ECO:0000256" key="3">
    <source>
        <dbReference type="ARBA" id="ARBA00012350"/>
    </source>
</evidence>
<evidence type="ECO:0000256" key="8">
    <source>
        <dbReference type="PIRNR" id="PIRNR016302"/>
    </source>
</evidence>
<keyword evidence="7 8" id="KW-0326">Glycosidase</keyword>
<evidence type="ECO:0000313" key="12">
    <source>
        <dbReference type="Proteomes" id="UP000193240"/>
    </source>
</evidence>
<feature type="compositionally biased region" description="Low complexity" evidence="9">
    <location>
        <begin position="401"/>
        <end position="412"/>
    </location>
</feature>
<evidence type="ECO:0000256" key="7">
    <source>
        <dbReference type="ARBA" id="ARBA00023295"/>
    </source>
</evidence>
<dbReference type="STRING" id="105696.A0A1Y2M4Q7"/>
<dbReference type="GO" id="GO:0008496">
    <property type="term" value="F:mannan endo-1,6-alpha-mannosidase activity"/>
    <property type="evidence" value="ECO:0007669"/>
    <property type="project" value="UniProtKB-UniRule"/>
</dbReference>